<organism evidence="1 2">
    <name type="scientific">Ignicoccus pacificus DSM 13166</name>
    <dbReference type="NCBI Taxonomy" id="940294"/>
    <lineage>
        <taxon>Archaea</taxon>
        <taxon>Thermoproteota</taxon>
        <taxon>Thermoprotei</taxon>
        <taxon>Desulfurococcales</taxon>
        <taxon>Desulfurococcaceae</taxon>
        <taxon>Ignicoccus</taxon>
    </lineage>
</organism>
<name>A0A977PKL1_9CREN</name>
<protein>
    <submittedName>
        <fullName evidence="1">Uncharacterized protein</fullName>
    </submittedName>
</protein>
<reference evidence="1" key="1">
    <citation type="submission" date="2013-11" db="EMBL/GenBank/DDBJ databases">
        <title>Comparative genomics of Ignicoccus.</title>
        <authorList>
            <person name="Podar M."/>
        </authorList>
    </citation>
    <scope>NUCLEOTIDE SEQUENCE</scope>
    <source>
        <strain evidence="1">DSM 13166</strain>
    </source>
</reference>
<gene>
    <name evidence="1" type="ORF">IPA_01635</name>
</gene>
<sequence>MAYAIPFNINEIPQRYEIFEKLNLFYNESATFLSRVLNRNENDLLTLFHENGSFLFETYLRKIMFIEYKGNIMTFEGPPGSGKSTALLSLTMGGSDFYLDGNRNEINEIFRQRPIFPLAIVDVQVVPEEDSLFSWIEGYMNNYLSILFDHFERSSCPTEAMERVEITKKTFNEVARSLGFLMLDKDQLAQTMATDLSEYIDNLKKISKSGMEFRENYLKFARELRLLLKELRATEHYPLLLFAFDNVESNLKTFREIMTLCKLISVDPLSLCILAIRDYRPLLPALLSWDAWENLQYLNDITAERDEIAYELLYRITILDAINTIEKLFLPQYIIKFR</sequence>
<dbReference type="EMBL" id="CP006868">
    <property type="protein sequence ID" value="UXD22098.1"/>
    <property type="molecule type" value="Genomic_DNA"/>
</dbReference>
<evidence type="ECO:0000313" key="1">
    <source>
        <dbReference type="EMBL" id="UXD22098.1"/>
    </source>
</evidence>
<dbReference type="AlphaFoldDB" id="A0A977PKL1"/>
<accession>A0A977PKL1</accession>
<dbReference type="SUPFAM" id="SSF53795">
    <property type="entry name" value="PEP carboxykinase-like"/>
    <property type="match status" value="1"/>
</dbReference>
<keyword evidence="2" id="KW-1185">Reference proteome</keyword>
<dbReference type="Proteomes" id="UP001063698">
    <property type="component" value="Chromosome"/>
</dbReference>
<dbReference type="KEGG" id="ipc:IPA_01635"/>
<evidence type="ECO:0000313" key="2">
    <source>
        <dbReference type="Proteomes" id="UP001063698"/>
    </source>
</evidence>
<proteinExistence type="predicted"/>